<dbReference type="InterPro" id="IPR050890">
    <property type="entry name" value="PTS_EIIA_component"/>
</dbReference>
<keyword evidence="6" id="KW-0418">Kinase</keyword>
<dbReference type="AlphaFoldDB" id="A0A1T4VM48"/>
<dbReference type="Pfam" id="PF00358">
    <property type="entry name" value="PTS_EIIA_1"/>
    <property type="match status" value="1"/>
</dbReference>
<dbReference type="GO" id="GO:0005737">
    <property type="term" value="C:cytoplasm"/>
    <property type="evidence" value="ECO:0007669"/>
    <property type="project" value="UniProtKB-SubCell"/>
</dbReference>
<keyword evidence="12" id="KW-0670">Pyruvate</keyword>
<dbReference type="GO" id="GO:0016301">
    <property type="term" value="F:kinase activity"/>
    <property type="evidence" value="ECO:0007669"/>
    <property type="project" value="UniProtKB-KW"/>
</dbReference>
<evidence type="ECO:0000256" key="10">
    <source>
        <dbReference type="ARBA" id="ARBA00042873"/>
    </source>
</evidence>
<dbReference type="SUPFAM" id="SSF51261">
    <property type="entry name" value="Duplicated hybrid motif"/>
    <property type="match status" value="1"/>
</dbReference>
<dbReference type="GO" id="GO:0009401">
    <property type="term" value="P:phosphoenolpyruvate-dependent sugar phosphotransferase system"/>
    <property type="evidence" value="ECO:0007669"/>
    <property type="project" value="UniProtKB-KW"/>
</dbReference>
<evidence type="ECO:0000256" key="8">
    <source>
        <dbReference type="ARBA" id="ARBA00042296"/>
    </source>
</evidence>
<dbReference type="InterPro" id="IPR011055">
    <property type="entry name" value="Dup_hybrid_motif"/>
</dbReference>
<evidence type="ECO:0000313" key="12">
    <source>
        <dbReference type="EMBL" id="SKA66023.1"/>
    </source>
</evidence>
<dbReference type="Proteomes" id="UP000242432">
    <property type="component" value="Unassembled WGS sequence"/>
</dbReference>
<dbReference type="EMBL" id="FUXX01000033">
    <property type="protein sequence ID" value="SKA66023.1"/>
    <property type="molecule type" value="Genomic_DNA"/>
</dbReference>
<gene>
    <name evidence="12" type="ORF">SAMN02745213_01743</name>
</gene>
<comment type="subcellular location">
    <subcellularLocation>
        <location evidence="1">Cytoplasm</location>
    </subcellularLocation>
</comment>
<evidence type="ECO:0000256" key="4">
    <source>
        <dbReference type="ARBA" id="ARBA00022679"/>
    </source>
</evidence>
<keyword evidence="3" id="KW-0762">Sugar transport</keyword>
<evidence type="ECO:0000259" key="11">
    <source>
        <dbReference type="PROSITE" id="PS51093"/>
    </source>
</evidence>
<reference evidence="13" key="1">
    <citation type="submission" date="2017-02" db="EMBL/GenBank/DDBJ databases">
        <authorList>
            <person name="Varghese N."/>
            <person name="Submissions S."/>
        </authorList>
    </citation>
    <scope>NUCLEOTIDE SEQUENCE [LARGE SCALE GENOMIC DNA]</scope>
    <source>
        <strain evidence="13">DSM 3072</strain>
    </source>
</reference>
<evidence type="ECO:0000256" key="9">
    <source>
        <dbReference type="ARBA" id="ARBA00042526"/>
    </source>
</evidence>
<dbReference type="InterPro" id="IPR001127">
    <property type="entry name" value="PTS_EIIA_1_perm"/>
</dbReference>
<keyword evidence="5" id="KW-0598">Phosphotransferase system</keyword>
<dbReference type="PANTHER" id="PTHR45008">
    <property type="entry name" value="PTS SYSTEM GLUCOSE-SPECIFIC EIIA COMPONENT"/>
    <property type="match status" value="1"/>
</dbReference>
<proteinExistence type="predicted"/>
<dbReference type="Gene3D" id="2.70.70.10">
    <property type="entry name" value="Glucose Permease (Domain IIA)"/>
    <property type="match status" value="1"/>
</dbReference>
<evidence type="ECO:0000256" key="5">
    <source>
        <dbReference type="ARBA" id="ARBA00022683"/>
    </source>
</evidence>
<keyword evidence="2" id="KW-0813">Transport</keyword>
<evidence type="ECO:0000256" key="1">
    <source>
        <dbReference type="ARBA" id="ARBA00004496"/>
    </source>
</evidence>
<feature type="domain" description="PTS EIIA type-1" evidence="11">
    <location>
        <begin position="36"/>
        <end position="139"/>
    </location>
</feature>
<keyword evidence="4 12" id="KW-0808">Transferase</keyword>
<protein>
    <recommendedName>
        <fullName evidence="7">PTS system glucose-specific EIIA component</fullName>
    </recommendedName>
    <alternativeName>
        <fullName evidence="10">EIIA-Glc</fullName>
    </alternativeName>
    <alternativeName>
        <fullName evidence="9">EIII-Glc</fullName>
    </alternativeName>
    <alternativeName>
        <fullName evidence="8">Glucose-specific phosphotransferase enzyme IIA component</fullName>
    </alternativeName>
</protein>
<dbReference type="PROSITE" id="PS51093">
    <property type="entry name" value="PTS_EIIA_TYPE_1"/>
    <property type="match status" value="1"/>
</dbReference>
<keyword evidence="13" id="KW-1185">Reference proteome</keyword>
<evidence type="ECO:0000256" key="2">
    <source>
        <dbReference type="ARBA" id="ARBA00022448"/>
    </source>
</evidence>
<evidence type="ECO:0000256" key="6">
    <source>
        <dbReference type="ARBA" id="ARBA00022777"/>
    </source>
</evidence>
<dbReference type="PANTHER" id="PTHR45008:SF1">
    <property type="entry name" value="PTS SYSTEM GLUCOSE-SPECIFIC EIIA COMPONENT"/>
    <property type="match status" value="1"/>
</dbReference>
<accession>A0A1T4VM48</accession>
<evidence type="ECO:0000313" key="13">
    <source>
        <dbReference type="Proteomes" id="UP000242432"/>
    </source>
</evidence>
<evidence type="ECO:0000256" key="7">
    <source>
        <dbReference type="ARBA" id="ARBA00039163"/>
    </source>
</evidence>
<name>A0A1T4VM48_9GAMM</name>
<sequence length="165" mass="18370">MFKNIGKLFSYLDYPNAKRIKSPFEGNILPNDLIKNSIISNNIIGPSVAVIPTSDTLRAPCDGVIKAVSEKNNALIIEVGKVELLLNAGLNPKKYPAELFDLKIRKGDKVTTGTPLLSFNIDTLNQIDNCFLCILTVRQVKTLRSYSFTSDKKVFFDTVLFKLNT</sequence>
<dbReference type="RefSeq" id="WP_078929123.1">
    <property type="nucleotide sequence ID" value="NZ_FUXX01000033.1"/>
</dbReference>
<evidence type="ECO:0000256" key="3">
    <source>
        <dbReference type="ARBA" id="ARBA00022597"/>
    </source>
</evidence>
<organism evidence="12 13">
    <name type="scientific">Succinivibrio dextrinosolvens DSM 3072</name>
    <dbReference type="NCBI Taxonomy" id="1123324"/>
    <lineage>
        <taxon>Bacteria</taxon>
        <taxon>Pseudomonadati</taxon>
        <taxon>Pseudomonadota</taxon>
        <taxon>Gammaproteobacteria</taxon>
        <taxon>Aeromonadales</taxon>
        <taxon>Succinivibrionaceae</taxon>
        <taxon>Succinivibrio</taxon>
    </lineage>
</organism>